<comment type="caution">
    <text evidence="2">The sequence shown here is derived from an EMBL/GenBank/DDBJ whole genome shotgun (WGS) entry which is preliminary data.</text>
</comment>
<keyword evidence="3" id="KW-1185">Reference proteome</keyword>
<evidence type="ECO:0000313" key="2">
    <source>
        <dbReference type="EMBL" id="KIA60235.1"/>
    </source>
</evidence>
<organism evidence="2 3">
    <name type="scientific">Nocardia vulneris</name>
    <dbReference type="NCBI Taxonomy" id="1141657"/>
    <lineage>
        <taxon>Bacteria</taxon>
        <taxon>Bacillati</taxon>
        <taxon>Actinomycetota</taxon>
        <taxon>Actinomycetes</taxon>
        <taxon>Mycobacteriales</taxon>
        <taxon>Nocardiaceae</taxon>
        <taxon>Nocardia</taxon>
    </lineage>
</organism>
<sequence>MTELVITRGYPGSGKTTFARQWCTEGPKRARVSRDDYRLMLFGKEGILSPQEENQVTAVQQAAVSRLLTDGYNVIEDGTNLRKRYARRWADLAQRHGVTFKVEDILTPALICQHRNYERGFTGRGRYVDPDAISKMAAKFPIGTWPEIEATSQTLFEPYTRDPLTPKAVIFDLDGTLAHMSGRSPYDYTRVHEDAVDEDVRRILWALQEFFEVLIVSGRKADCIDLTRQWLENQSIYPRAIFMRQTGDYRDDAIVKYEIFRNHIAPNYNTVAVFDDRNRVVDMWRRIGLKCFQVQEGDF</sequence>
<accession>A0ABR4Z4I2</accession>
<dbReference type="SUPFAM" id="SSF56784">
    <property type="entry name" value="HAD-like"/>
    <property type="match status" value="1"/>
</dbReference>
<proteinExistence type="predicted"/>
<dbReference type="RefSeq" id="WP_082032410.1">
    <property type="nucleotide sequence ID" value="NZ_BDCI01000055.1"/>
</dbReference>
<evidence type="ECO:0000259" key="1">
    <source>
        <dbReference type="Pfam" id="PF25109"/>
    </source>
</evidence>
<dbReference type="SUPFAM" id="SSF52540">
    <property type="entry name" value="P-loop containing nucleoside triphosphate hydrolases"/>
    <property type="match status" value="1"/>
</dbReference>
<dbReference type="EMBL" id="JNFP01000075">
    <property type="protein sequence ID" value="KIA60235.1"/>
    <property type="molecule type" value="Genomic_DNA"/>
</dbReference>
<dbReference type="InterPro" id="IPR056782">
    <property type="entry name" value="HAD_PNKP"/>
</dbReference>
<reference evidence="2 3" key="1">
    <citation type="journal article" date="2014" name="Int. J. Syst. Evol. Microbiol.">
        <title>Nocardia vulneris sp. nov., isolated from wounds of human patients in North America.</title>
        <authorList>
            <person name="Lasker B.A."/>
            <person name="Bell M."/>
            <person name="Klenk H.P."/>
            <person name="Sproer C."/>
            <person name="Schumann C."/>
            <person name="Schumann P."/>
            <person name="Brown J.M."/>
        </authorList>
    </citation>
    <scope>NUCLEOTIDE SEQUENCE [LARGE SCALE GENOMIC DNA]</scope>
    <source>
        <strain evidence="2 3">W9851</strain>
    </source>
</reference>
<dbReference type="Pfam" id="PF25109">
    <property type="entry name" value="HAD_PNKP"/>
    <property type="match status" value="1"/>
</dbReference>
<dbReference type="InterPro" id="IPR036412">
    <property type="entry name" value="HAD-like_sf"/>
</dbReference>
<dbReference type="InterPro" id="IPR023214">
    <property type="entry name" value="HAD_sf"/>
</dbReference>
<dbReference type="InterPro" id="IPR027417">
    <property type="entry name" value="P-loop_NTPase"/>
</dbReference>
<evidence type="ECO:0000313" key="3">
    <source>
        <dbReference type="Proteomes" id="UP000031364"/>
    </source>
</evidence>
<name>A0ABR4Z4I2_9NOCA</name>
<dbReference type="Gene3D" id="3.40.50.300">
    <property type="entry name" value="P-loop containing nucleotide triphosphate hydrolases"/>
    <property type="match status" value="1"/>
</dbReference>
<dbReference type="Proteomes" id="UP000031364">
    <property type="component" value="Unassembled WGS sequence"/>
</dbReference>
<dbReference type="Gene3D" id="3.40.50.1000">
    <property type="entry name" value="HAD superfamily/HAD-like"/>
    <property type="match status" value="1"/>
</dbReference>
<feature type="domain" description="Polynucleotide kinase PNKP phosphatase" evidence="1">
    <location>
        <begin position="166"/>
        <end position="299"/>
    </location>
</feature>
<dbReference type="Pfam" id="PF13671">
    <property type="entry name" value="AAA_33"/>
    <property type="match status" value="1"/>
</dbReference>
<protein>
    <recommendedName>
        <fullName evidence="1">Polynucleotide kinase PNKP phosphatase domain-containing protein</fullName>
    </recommendedName>
</protein>
<gene>
    <name evidence="2" type="ORF">FG87_38070</name>
</gene>